<dbReference type="EMBL" id="DTKJ01000022">
    <property type="protein sequence ID" value="HGZ11307.1"/>
    <property type="molecule type" value="Genomic_DNA"/>
</dbReference>
<comment type="caution">
    <text evidence="1">The sequence shown here is derived from an EMBL/GenBank/DDBJ whole genome shotgun (WGS) entry which is preliminary data.</text>
</comment>
<evidence type="ECO:0000313" key="1">
    <source>
        <dbReference type="EMBL" id="HGZ11307.1"/>
    </source>
</evidence>
<organism evidence="1">
    <name type="scientific">Desulfobacca acetoxidans</name>
    <dbReference type="NCBI Taxonomy" id="60893"/>
    <lineage>
        <taxon>Bacteria</taxon>
        <taxon>Pseudomonadati</taxon>
        <taxon>Thermodesulfobacteriota</taxon>
        <taxon>Desulfobaccia</taxon>
        <taxon>Desulfobaccales</taxon>
        <taxon>Desulfobaccaceae</taxon>
        <taxon>Desulfobacca</taxon>
    </lineage>
</organism>
<sequence>MLQVFSIFFEKCSFFETLVLKMFKFLEPGFTLFKKSQIPARNPGKIRMGACTGLRFISPGFRVYTGANSQNPGLGPVLGDGPFIDRDLI</sequence>
<reference evidence="1" key="1">
    <citation type="journal article" date="2020" name="mSystems">
        <title>Genome- and Community-Level Interaction Insights into Carbon Utilization and Element Cycling Functions of Hydrothermarchaeota in Hydrothermal Sediment.</title>
        <authorList>
            <person name="Zhou Z."/>
            <person name="Liu Y."/>
            <person name="Xu W."/>
            <person name="Pan J."/>
            <person name="Luo Z.H."/>
            <person name="Li M."/>
        </authorList>
    </citation>
    <scope>NUCLEOTIDE SEQUENCE [LARGE SCALE GENOMIC DNA]</scope>
    <source>
        <strain evidence="1">SpSt-853</strain>
    </source>
</reference>
<name>A0A7C5AL23_9BACT</name>
<dbReference type="AlphaFoldDB" id="A0A7C5AL23"/>
<accession>A0A7C5AL23</accession>
<protein>
    <submittedName>
        <fullName evidence="1">Uncharacterized protein</fullName>
    </submittedName>
</protein>
<gene>
    <name evidence="1" type="ORF">ENW48_03695</name>
</gene>
<proteinExistence type="predicted"/>